<dbReference type="Pfam" id="PF05016">
    <property type="entry name" value="ParE_toxin"/>
    <property type="match status" value="1"/>
</dbReference>
<dbReference type="OrthoDB" id="9797723at2"/>
<accession>B9M8M4</accession>
<dbReference type="InterPro" id="IPR007712">
    <property type="entry name" value="RelE/ParE_toxin"/>
</dbReference>
<dbReference type="EMBL" id="CP001390">
    <property type="protein sequence ID" value="ACM18559.1"/>
    <property type="molecule type" value="Genomic_DNA"/>
</dbReference>
<dbReference type="Gene3D" id="3.30.2310.20">
    <property type="entry name" value="RelE-like"/>
    <property type="match status" value="1"/>
</dbReference>
<reference evidence="3 4" key="1">
    <citation type="submission" date="2009-01" db="EMBL/GenBank/DDBJ databases">
        <title>Complete sequence of Geobacter sp. FRC-32.</title>
        <authorList>
            <consortium name="US DOE Joint Genome Institute"/>
            <person name="Lucas S."/>
            <person name="Copeland A."/>
            <person name="Lapidus A."/>
            <person name="Glavina del Rio T."/>
            <person name="Dalin E."/>
            <person name="Tice H."/>
            <person name="Bruce D."/>
            <person name="Goodwin L."/>
            <person name="Pitluck S."/>
            <person name="Saunders E."/>
            <person name="Brettin T."/>
            <person name="Detter J.C."/>
            <person name="Han C."/>
            <person name="Larimer F."/>
            <person name="Land M."/>
            <person name="Hauser L."/>
            <person name="Kyrpides N."/>
            <person name="Ovchinnikova G."/>
            <person name="Kostka J."/>
            <person name="Richardson P."/>
        </authorList>
    </citation>
    <scope>NUCLEOTIDE SEQUENCE [LARGE SCALE GENOMIC DNA]</scope>
    <source>
        <strain evidence="4">DSM 22248 / JCM 15807 / FRC-32</strain>
    </source>
</reference>
<dbReference type="InterPro" id="IPR035093">
    <property type="entry name" value="RelE/ParE_toxin_dom_sf"/>
</dbReference>
<dbReference type="STRING" id="316067.Geob_0186"/>
<sequence>MAGYSIFFKDSVRKDFESIPKNDLQRTMERIAALAENPRPMGCEKLSGQEKYRVRQGNYRIVYSIQDSQLTVWVVRVGHRREVYRP</sequence>
<gene>
    <name evidence="3" type="ordered locus">Geob_0186</name>
</gene>
<evidence type="ECO:0000256" key="2">
    <source>
        <dbReference type="ARBA" id="ARBA00022649"/>
    </source>
</evidence>
<dbReference type="HOGENOM" id="CLU_155761_3_0_7"/>
<name>B9M8M4_GEODF</name>
<protein>
    <submittedName>
        <fullName evidence="3">Toxin, RelE family</fullName>
    </submittedName>
</protein>
<dbReference type="PANTHER" id="PTHR35601:SF1">
    <property type="entry name" value="TOXIN RELE"/>
    <property type="match status" value="1"/>
</dbReference>
<keyword evidence="4" id="KW-1185">Reference proteome</keyword>
<dbReference type="Proteomes" id="UP000007721">
    <property type="component" value="Chromosome"/>
</dbReference>
<dbReference type="KEGG" id="geo:Geob_0186"/>
<dbReference type="eggNOG" id="COG2026">
    <property type="taxonomic scope" value="Bacteria"/>
</dbReference>
<comment type="similarity">
    <text evidence="1">Belongs to the RelE toxin family.</text>
</comment>
<evidence type="ECO:0000313" key="4">
    <source>
        <dbReference type="Proteomes" id="UP000007721"/>
    </source>
</evidence>
<dbReference type="SUPFAM" id="SSF143011">
    <property type="entry name" value="RelE-like"/>
    <property type="match status" value="1"/>
</dbReference>
<dbReference type="PANTHER" id="PTHR35601">
    <property type="entry name" value="TOXIN RELE"/>
    <property type="match status" value="1"/>
</dbReference>
<evidence type="ECO:0000256" key="1">
    <source>
        <dbReference type="ARBA" id="ARBA00006226"/>
    </source>
</evidence>
<evidence type="ECO:0000313" key="3">
    <source>
        <dbReference type="EMBL" id="ACM18559.1"/>
    </source>
</evidence>
<keyword evidence="2" id="KW-1277">Toxin-antitoxin system</keyword>
<dbReference type="RefSeq" id="WP_012645288.1">
    <property type="nucleotide sequence ID" value="NC_011979.1"/>
</dbReference>
<organism evidence="3 4">
    <name type="scientific">Geotalea daltonii (strain DSM 22248 / JCM 15807 / FRC-32)</name>
    <name type="common">Geobacter daltonii</name>
    <dbReference type="NCBI Taxonomy" id="316067"/>
    <lineage>
        <taxon>Bacteria</taxon>
        <taxon>Pseudomonadati</taxon>
        <taxon>Thermodesulfobacteriota</taxon>
        <taxon>Desulfuromonadia</taxon>
        <taxon>Geobacterales</taxon>
        <taxon>Geobacteraceae</taxon>
        <taxon>Geotalea</taxon>
    </lineage>
</organism>
<proteinExistence type="inferred from homology"/>
<dbReference type="AlphaFoldDB" id="B9M8M4"/>